<dbReference type="InterPro" id="IPR048365">
    <property type="entry name" value="TNP-like_RNaseH_N"/>
</dbReference>
<dbReference type="Pfam" id="PF21788">
    <property type="entry name" value="TNP-like_GBD"/>
    <property type="match status" value="1"/>
</dbReference>
<evidence type="ECO:0000259" key="2">
    <source>
        <dbReference type="Pfam" id="PF21788"/>
    </source>
</evidence>
<evidence type="ECO:0000259" key="1">
    <source>
        <dbReference type="Pfam" id="PF21787"/>
    </source>
</evidence>
<dbReference type="InterPro" id="IPR048366">
    <property type="entry name" value="TNP-like_GBD"/>
</dbReference>
<dbReference type="Pfam" id="PF21787">
    <property type="entry name" value="TNP-like_RNaseH_N"/>
    <property type="match status" value="1"/>
</dbReference>
<organism evidence="3">
    <name type="scientific">Schizaphis graminum</name>
    <name type="common">Green bug aphid</name>
    <dbReference type="NCBI Taxonomy" id="13262"/>
    <lineage>
        <taxon>Eukaryota</taxon>
        <taxon>Metazoa</taxon>
        <taxon>Ecdysozoa</taxon>
        <taxon>Arthropoda</taxon>
        <taxon>Hexapoda</taxon>
        <taxon>Insecta</taxon>
        <taxon>Pterygota</taxon>
        <taxon>Neoptera</taxon>
        <taxon>Paraneoptera</taxon>
        <taxon>Hemiptera</taxon>
        <taxon>Sternorrhyncha</taxon>
        <taxon>Aphidomorpha</taxon>
        <taxon>Aphidoidea</taxon>
        <taxon>Aphididae</taxon>
        <taxon>Aphidini</taxon>
        <taxon>Schizaphis</taxon>
    </lineage>
</organism>
<feature type="domain" description="Transposable element P transposase-like GTP-binding insertion" evidence="2">
    <location>
        <begin position="344"/>
        <end position="411"/>
    </location>
</feature>
<protein>
    <submittedName>
        <fullName evidence="3">Transposable element P transposase</fullName>
    </submittedName>
</protein>
<dbReference type="AlphaFoldDB" id="A0A2S2N7X3"/>
<sequence length="728" mass="85586">MNKQIIRPILNVQQLIPLLGGIVNQKMQSQLLQRILQLLKLQQYIYCKKTIDDANNLKNKLENELLKLGTVEHCLQLCEQHLSPSLFMLAKNNMLHNAHNGKKVIIKQDLKEKYVKKQLALTLYFFGPEVLHFFKKSFNLPSLETLKKDLHRYDMKPGLNDFVFNFIKFKISNLKVKALDCVLYADQISIKKHLFYNISKDHIIGFNQLNSHKTYEKATQALVFMIRGINFKWKQEIAYYLLSSCTINDLVSIVFSIIRKLQNIGLNVKAFVSDQPKEFITFSEVMNVSSNEPYFVVDDQRIIYIFNPHTLLRTSLDIFFKYSLHVNDGVVEKKYLDMYYNYISKLKYKHIHPDYQEPFDEIKVGLETQVFSTNLAARMSLAMNNGNLPKSSEPTINFINDMHKLFDIFNKSYKNITPQKDHLSKMTELFENMKVINNSDNSDITYNVKFINGWMVSISGLNMLWETLKPTINKEYVLCTHWLNKDFLDSLFDKEKKQNSKEFNPTSIQLVKIYKKLFYQDYFQYYSSAAKVAGDLDQIIIKINEQPLSNNIFHVTSHQQQNVFKFSPIVIGTVDYRQLNIPERNSLPYVCGYLMSKCLEKHVCEICINYAYCQKSLDQSFLLEFFKLHSYSVNSTPSKFSTYSDNFQDYIMELEYNFVLSFPTYSIKDNVGTRLKDFLCNRRLKHPCNLFDKTFLLNLYLRFRIFTTVRFSNKAKMTKELKLAVFTL</sequence>
<name>A0A2S2N7X3_SCHGA</name>
<proteinExistence type="predicted"/>
<accession>A0A2S2N7X3</accession>
<feature type="domain" description="Transposable element P transposase-like RNase H" evidence="1">
    <location>
        <begin position="156"/>
        <end position="283"/>
    </location>
</feature>
<dbReference type="EMBL" id="GGMR01000610">
    <property type="protein sequence ID" value="MBY13229.1"/>
    <property type="molecule type" value="Transcribed_RNA"/>
</dbReference>
<gene>
    <name evidence="3" type="primary">T_40</name>
    <name evidence="3" type="ORF">g.10669</name>
</gene>
<evidence type="ECO:0000313" key="3">
    <source>
        <dbReference type="EMBL" id="MBY13229.1"/>
    </source>
</evidence>
<reference evidence="3" key="1">
    <citation type="submission" date="2018-04" db="EMBL/GenBank/DDBJ databases">
        <title>Transcriptome of Schizaphis graminum biotype I.</title>
        <authorList>
            <person name="Scully E.D."/>
            <person name="Geib S.M."/>
            <person name="Palmer N.A."/>
            <person name="Koch K."/>
            <person name="Bradshaw J."/>
            <person name="Heng-Moss T."/>
            <person name="Sarath G."/>
        </authorList>
    </citation>
    <scope>NUCLEOTIDE SEQUENCE</scope>
</reference>